<name>A0A834HNL6_RHYFE</name>
<dbReference type="GO" id="GO:0046900">
    <property type="term" value="P:tetrahydrofolylpolyglutamate metabolic process"/>
    <property type="evidence" value="ECO:0007669"/>
    <property type="project" value="TreeGrafter"/>
</dbReference>
<dbReference type="GO" id="GO:0005773">
    <property type="term" value="C:vacuole"/>
    <property type="evidence" value="ECO:0007669"/>
    <property type="project" value="TreeGrafter"/>
</dbReference>
<feature type="domain" description="Glutamine amidotransferase" evidence="3">
    <location>
        <begin position="14"/>
        <end position="151"/>
    </location>
</feature>
<dbReference type="Gene3D" id="3.40.50.880">
    <property type="match status" value="1"/>
</dbReference>
<evidence type="ECO:0000256" key="1">
    <source>
        <dbReference type="PIRSR" id="PIRSR615527-1"/>
    </source>
</evidence>
<dbReference type="PROSITE" id="PS51275">
    <property type="entry name" value="PEPTIDASE_C26_GGH"/>
    <property type="match status" value="1"/>
</dbReference>
<evidence type="ECO:0000256" key="2">
    <source>
        <dbReference type="PROSITE-ProRule" id="PRU00607"/>
    </source>
</evidence>
<evidence type="ECO:0000313" key="5">
    <source>
        <dbReference type="Proteomes" id="UP000625711"/>
    </source>
</evidence>
<evidence type="ECO:0000313" key="4">
    <source>
        <dbReference type="EMBL" id="KAF7264633.1"/>
    </source>
</evidence>
<dbReference type="PANTHER" id="PTHR11315:SF0">
    <property type="entry name" value="FOLATE GAMMA-GLUTAMYL HYDROLASE"/>
    <property type="match status" value="1"/>
</dbReference>
<accession>A0A834HNL6</accession>
<dbReference type="PROSITE" id="PS51273">
    <property type="entry name" value="GATASE_TYPE_1"/>
    <property type="match status" value="1"/>
</dbReference>
<evidence type="ECO:0000259" key="3">
    <source>
        <dbReference type="Pfam" id="PF00117"/>
    </source>
</evidence>
<comment type="caution">
    <text evidence="4">The sequence shown here is derived from an EMBL/GenBank/DDBJ whole genome shotgun (WGS) entry which is preliminary data.</text>
</comment>
<dbReference type="SUPFAM" id="SSF52317">
    <property type="entry name" value="Class I glutamine amidotransferase-like"/>
    <property type="match status" value="1"/>
</dbReference>
<dbReference type="Pfam" id="PF00117">
    <property type="entry name" value="GATase"/>
    <property type="match status" value="1"/>
</dbReference>
<dbReference type="Proteomes" id="UP000625711">
    <property type="component" value="Unassembled WGS sequence"/>
</dbReference>
<reference evidence="4" key="1">
    <citation type="submission" date="2020-08" db="EMBL/GenBank/DDBJ databases">
        <title>Genome sequencing and assembly of the red palm weevil Rhynchophorus ferrugineus.</title>
        <authorList>
            <person name="Dias G.B."/>
            <person name="Bergman C.M."/>
            <person name="Manee M."/>
        </authorList>
    </citation>
    <scope>NUCLEOTIDE SEQUENCE</scope>
    <source>
        <strain evidence="4">AA-2017</strain>
        <tissue evidence="4">Whole larva</tissue>
    </source>
</reference>
<feature type="active site" description="Nucleophile" evidence="1">
    <location>
        <position position="43"/>
    </location>
</feature>
<dbReference type="GO" id="GO:0034722">
    <property type="term" value="F:gamma-glutamyl-peptidase activity"/>
    <property type="evidence" value="ECO:0007669"/>
    <property type="project" value="TreeGrafter"/>
</dbReference>
<comment type="caution">
    <text evidence="2">Lacks conserved residue(s) required for the propagation of feature annotation.</text>
</comment>
<feature type="non-terminal residue" evidence="4">
    <location>
        <position position="1"/>
    </location>
</feature>
<dbReference type="InterPro" id="IPR015527">
    <property type="entry name" value="Pept_C26_g-glut_hydrolase"/>
</dbReference>
<proteinExistence type="predicted"/>
<organism evidence="4 5">
    <name type="scientific">Rhynchophorus ferrugineus</name>
    <name type="common">Red palm weevil</name>
    <name type="synonym">Curculio ferrugineus</name>
    <dbReference type="NCBI Taxonomy" id="354439"/>
    <lineage>
        <taxon>Eukaryota</taxon>
        <taxon>Metazoa</taxon>
        <taxon>Ecdysozoa</taxon>
        <taxon>Arthropoda</taxon>
        <taxon>Hexapoda</taxon>
        <taxon>Insecta</taxon>
        <taxon>Pterygota</taxon>
        <taxon>Neoptera</taxon>
        <taxon>Endopterygota</taxon>
        <taxon>Coleoptera</taxon>
        <taxon>Polyphaga</taxon>
        <taxon>Cucujiformia</taxon>
        <taxon>Curculionidae</taxon>
        <taxon>Dryophthorinae</taxon>
        <taxon>Rhynchophorus</taxon>
    </lineage>
</organism>
<dbReference type="InterPro" id="IPR017926">
    <property type="entry name" value="GATASE"/>
</dbReference>
<keyword evidence="5" id="KW-1185">Reference proteome</keyword>
<sequence length="152" mass="16952">LLFPGGGTYFNETGGYGEAATYLYKIALEYNNKGIYYPIWGTCLGMQALMYAALNGTKDIRVSCVLRDTALPLNLSSEHRQSRLLSDAPSDVLTILRTENVTYNQHIYCLTAEALSENNLLDDWHILATNTDVNGIEFISAMKHKKFPLHGT</sequence>
<dbReference type="EMBL" id="JAACXV010016501">
    <property type="protein sequence ID" value="KAF7264633.1"/>
    <property type="molecule type" value="Genomic_DNA"/>
</dbReference>
<dbReference type="AlphaFoldDB" id="A0A834HNL6"/>
<protein>
    <recommendedName>
        <fullName evidence="3">Glutamine amidotransferase domain-containing protein</fullName>
    </recommendedName>
</protein>
<dbReference type="PANTHER" id="PTHR11315">
    <property type="entry name" value="PROTEASE FAMILY C26 GAMMA-GLUTAMYL HYDROLASE"/>
    <property type="match status" value="1"/>
</dbReference>
<gene>
    <name evidence="4" type="ORF">GWI33_022933</name>
</gene>
<dbReference type="OrthoDB" id="64220at2759"/>
<dbReference type="InterPro" id="IPR029062">
    <property type="entry name" value="Class_I_gatase-like"/>
</dbReference>